<evidence type="ECO:0000259" key="9">
    <source>
        <dbReference type="PROSITE" id="PS50994"/>
    </source>
</evidence>
<keyword evidence="6" id="KW-0695">RNA-directed DNA polymerase</keyword>
<sequence>MGCVLAQQDDTGKKEHAIYHLSKRFTDYEIKYSALERICCALAWAAHRLRQYMLYHTTWLVSKLDPIKYVFEKPGLSRRIARWQVLLSEYDIEYVSQKAVKGSAIADFLADRARDEYEPVSFEFPDEDLMTISHVEEVKEGKWRVYFDGASNLSGQGIGAVSVSPEEDYYPATARLKFPATYNVAEYEACVLVIQLALERKVKRVEIYGDSALVIYQMKGEWQARDPKLVLYKNYVSELVKPFEKVTFHHLPREDNQMADALATVASMFRIGANTEIRPIHVQTKNLPAHVMSVEDEPDGNPWYFDILQYLKRQVYPEHATEVNRRTLRRMASGYFLSGETLYKKSRDGALMRCVDSAEARKILKEIHGESYGGHSNGYGLPERIITDNASNLNRGLVEVTCKQFKITYSNSTIYRPKMNGAVEAANKNIKRIIERMTVTYRDWHEKLPFAFHAYRTCVRTSTGATPYSLVYGMEAVVPIEVEIPSLKIYRELRLEEDEWIQERIDQLNLIDEKRVTAICHGQLYQRRMERAYNKKVRPRQFKEGDLVLKRIFPDQRDPRGKWTPNWEGPYKKWTGKSSRVPSMQTQ</sequence>
<dbReference type="EMBL" id="AWWV01014271">
    <property type="protein sequence ID" value="OMO57947.1"/>
    <property type="molecule type" value="Genomic_DNA"/>
</dbReference>
<dbReference type="PANTHER" id="PTHR48475">
    <property type="entry name" value="RIBONUCLEASE H"/>
    <property type="match status" value="1"/>
</dbReference>
<keyword evidence="2" id="KW-0548">Nucleotidyltransferase</keyword>
<keyword evidence="5" id="KW-0378">Hydrolase</keyword>
<dbReference type="Gene3D" id="3.30.420.10">
    <property type="entry name" value="Ribonuclease H-like superfamily/Ribonuclease H"/>
    <property type="match status" value="2"/>
</dbReference>
<evidence type="ECO:0000256" key="5">
    <source>
        <dbReference type="ARBA" id="ARBA00022801"/>
    </source>
</evidence>
<feature type="compositionally biased region" description="Polar residues" evidence="7">
    <location>
        <begin position="576"/>
        <end position="587"/>
    </location>
</feature>
<dbReference type="SUPFAM" id="SSF53098">
    <property type="entry name" value="Ribonuclease H-like"/>
    <property type="match status" value="2"/>
</dbReference>
<feature type="region of interest" description="Disordered" evidence="7">
    <location>
        <begin position="558"/>
        <end position="587"/>
    </location>
</feature>
<dbReference type="InterPro" id="IPR012337">
    <property type="entry name" value="RNaseH-like_sf"/>
</dbReference>
<evidence type="ECO:0000313" key="11">
    <source>
        <dbReference type="Proteomes" id="UP000188268"/>
    </source>
</evidence>
<evidence type="ECO:0000256" key="2">
    <source>
        <dbReference type="ARBA" id="ARBA00022695"/>
    </source>
</evidence>
<accession>A0A1R3GIQ6</accession>
<evidence type="ECO:0000256" key="7">
    <source>
        <dbReference type="SAM" id="MobiDB-lite"/>
    </source>
</evidence>
<dbReference type="PANTHER" id="PTHR48475:SF1">
    <property type="entry name" value="RNASE H TYPE-1 DOMAIN-CONTAINING PROTEIN"/>
    <property type="match status" value="1"/>
</dbReference>
<dbReference type="PROSITE" id="PS50994">
    <property type="entry name" value="INTEGRASE"/>
    <property type="match status" value="1"/>
</dbReference>
<dbReference type="Pfam" id="PF17917">
    <property type="entry name" value="RT_RNaseH"/>
    <property type="match status" value="1"/>
</dbReference>
<evidence type="ECO:0000256" key="3">
    <source>
        <dbReference type="ARBA" id="ARBA00022722"/>
    </source>
</evidence>
<feature type="domain" description="Integrase catalytic" evidence="9">
    <location>
        <begin position="294"/>
        <end position="475"/>
    </location>
</feature>
<evidence type="ECO:0000256" key="1">
    <source>
        <dbReference type="ARBA" id="ARBA00022679"/>
    </source>
</evidence>
<dbReference type="InterPro" id="IPR036397">
    <property type="entry name" value="RNaseH_sf"/>
</dbReference>
<evidence type="ECO:0000259" key="8">
    <source>
        <dbReference type="PROSITE" id="PS50879"/>
    </source>
</evidence>
<keyword evidence="1" id="KW-0808">Transferase</keyword>
<comment type="caution">
    <text evidence="10">The sequence shown here is derived from an EMBL/GenBank/DDBJ whole genome shotgun (WGS) entry which is preliminary data.</text>
</comment>
<keyword evidence="3" id="KW-0540">Nuclease</keyword>
<evidence type="ECO:0000256" key="6">
    <source>
        <dbReference type="ARBA" id="ARBA00022918"/>
    </source>
</evidence>
<organism evidence="10 11">
    <name type="scientific">Corchorus capsularis</name>
    <name type="common">Jute</name>
    <dbReference type="NCBI Taxonomy" id="210143"/>
    <lineage>
        <taxon>Eukaryota</taxon>
        <taxon>Viridiplantae</taxon>
        <taxon>Streptophyta</taxon>
        <taxon>Embryophyta</taxon>
        <taxon>Tracheophyta</taxon>
        <taxon>Spermatophyta</taxon>
        <taxon>Magnoliopsida</taxon>
        <taxon>eudicotyledons</taxon>
        <taxon>Gunneridae</taxon>
        <taxon>Pentapetalae</taxon>
        <taxon>rosids</taxon>
        <taxon>malvids</taxon>
        <taxon>Malvales</taxon>
        <taxon>Malvaceae</taxon>
        <taxon>Grewioideae</taxon>
        <taxon>Apeibeae</taxon>
        <taxon>Corchorus</taxon>
    </lineage>
</organism>
<dbReference type="GO" id="GO:0003964">
    <property type="term" value="F:RNA-directed DNA polymerase activity"/>
    <property type="evidence" value="ECO:0007669"/>
    <property type="project" value="UniProtKB-KW"/>
</dbReference>
<gene>
    <name evidence="10" type="ORF">CCACVL1_25646</name>
</gene>
<dbReference type="OrthoDB" id="992677at2759"/>
<dbReference type="Gramene" id="OMO57947">
    <property type="protein sequence ID" value="OMO57947"/>
    <property type="gene ID" value="CCACVL1_25646"/>
</dbReference>
<dbReference type="Proteomes" id="UP000188268">
    <property type="component" value="Unassembled WGS sequence"/>
</dbReference>
<proteinExistence type="predicted"/>
<dbReference type="SUPFAM" id="SSF56672">
    <property type="entry name" value="DNA/RNA polymerases"/>
    <property type="match status" value="1"/>
</dbReference>
<dbReference type="GO" id="GO:0003676">
    <property type="term" value="F:nucleic acid binding"/>
    <property type="evidence" value="ECO:0007669"/>
    <property type="project" value="InterPro"/>
</dbReference>
<keyword evidence="11" id="KW-1185">Reference proteome</keyword>
<protein>
    <submittedName>
        <fullName evidence="10">Integrase, catalytic core</fullName>
    </submittedName>
</protein>
<name>A0A1R3GIQ6_COCAP</name>
<dbReference type="InterPro" id="IPR043502">
    <property type="entry name" value="DNA/RNA_pol_sf"/>
</dbReference>
<dbReference type="GO" id="GO:0015074">
    <property type="term" value="P:DNA integration"/>
    <property type="evidence" value="ECO:0007669"/>
    <property type="project" value="InterPro"/>
</dbReference>
<dbReference type="InterPro" id="IPR001584">
    <property type="entry name" value="Integrase_cat-core"/>
</dbReference>
<keyword evidence="4" id="KW-0255">Endonuclease</keyword>
<dbReference type="AlphaFoldDB" id="A0A1R3GIQ6"/>
<evidence type="ECO:0000256" key="4">
    <source>
        <dbReference type="ARBA" id="ARBA00022759"/>
    </source>
</evidence>
<dbReference type="CDD" id="cd09279">
    <property type="entry name" value="RNase_HI_like"/>
    <property type="match status" value="1"/>
</dbReference>
<dbReference type="InterPro" id="IPR041373">
    <property type="entry name" value="RT_RNaseH"/>
</dbReference>
<dbReference type="OMA" id="ICCALAW"/>
<reference evidence="10 11" key="1">
    <citation type="submission" date="2013-09" db="EMBL/GenBank/DDBJ databases">
        <title>Corchorus capsularis genome sequencing.</title>
        <authorList>
            <person name="Alam M."/>
            <person name="Haque M.S."/>
            <person name="Islam M.S."/>
            <person name="Emdad E.M."/>
            <person name="Islam M.M."/>
            <person name="Ahmed B."/>
            <person name="Halim A."/>
            <person name="Hossen Q.M.M."/>
            <person name="Hossain M.Z."/>
            <person name="Ahmed R."/>
            <person name="Khan M.M."/>
            <person name="Islam R."/>
            <person name="Rashid M.M."/>
            <person name="Khan S.A."/>
            <person name="Rahman M.S."/>
            <person name="Alam M."/>
        </authorList>
    </citation>
    <scope>NUCLEOTIDE SEQUENCE [LARGE SCALE GENOMIC DNA]</scope>
    <source>
        <strain evidence="11">cv. CVL-1</strain>
        <tissue evidence="10">Whole seedling</tissue>
    </source>
</reference>
<dbReference type="Pfam" id="PF13456">
    <property type="entry name" value="RVT_3"/>
    <property type="match status" value="1"/>
</dbReference>
<dbReference type="InterPro" id="IPR002156">
    <property type="entry name" value="RNaseH_domain"/>
</dbReference>
<dbReference type="PROSITE" id="PS50879">
    <property type="entry name" value="RNASE_H_1"/>
    <property type="match status" value="1"/>
</dbReference>
<evidence type="ECO:0000313" key="10">
    <source>
        <dbReference type="EMBL" id="OMO57947.1"/>
    </source>
</evidence>
<dbReference type="GO" id="GO:0004523">
    <property type="term" value="F:RNA-DNA hybrid ribonuclease activity"/>
    <property type="evidence" value="ECO:0007669"/>
    <property type="project" value="InterPro"/>
</dbReference>
<feature type="domain" description="RNase H type-1" evidence="8">
    <location>
        <begin position="139"/>
        <end position="268"/>
    </location>
</feature>